<dbReference type="AlphaFoldDB" id="W9S998"/>
<keyword evidence="4" id="KW-0804">Transcription</keyword>
<feature type="region of interest" description="Disordered" evidence="6">
    <location>
        <begin position="135"/>
        <end position="193"/>
    </location>
</feature>
<protein>
    <submittedName>
        <fullName evidence="8">Putative transcription factor bHLH086</fullName>
    </submittedName>
</protein>
<dbReference type="SMART" id="SM00353">
    <property type="entry name" value="HLH"/>
    <property type="match status" value="1"/>
</dbReference>
<dbReference type="eggNOG" id="ENOG502QT4N">
    <property type="taxonomic scope" value="Eukaryota"/>
</dbReference>
<dbReference type="GO" id="GO:0005634">
    <property type="term" value="C:nucleus"/>
    <property type="evidence" value="ECO:0007669"/>
    <property type="project" value="UniProtKB-SubCell"/>
</dbReference>
<accession>W9S998</accession>
<dbReference type="GO" id="GO:0048766">
    <property type="term" value="P:root hair initiation"/>
    <property type="evidence" value="ECO:0007669"/>
    <property type="project" value="UniProtKB-ARBA"/>
</dbReference>
<dbReference type="PANTHER" id="PTHR45914">
    <property type="entry name" value="TRANSCRIPTION FACTOR HEC3-RELATED"/>
    <property type="match status" value="1"/>
</dbReference>
<dbReference type="GO" id="GO:0046983">
    <property type="term" value="F:protein dimerization activity"/>
    <property type="evidence" value="ECO:0007669"/>
    <property type="project" value="InterPro"/>
</dbReference>
<dbReference type="InterPro" id="IPR036638">
    <property type="entry name" value="HLH_DNA-bd_sf"/>
</dbReference>
<organism evidence="8 9">
    <name type="scientific">Morus notabilis</name>
    <dbReference type="NCBI Taxonomy" id="981085"/>
    <lineage>
        <taxon>Eukaryota</taxon>
        <taxon>Viridiplantae</taxon>
        <taxon>Streptophyta</taxon>
        <taxon>Embryophyta</taxon>
        <taxon>Tracheophyta</taxon>
        <taxon>Spermatophyta</taxon>
        <taxon>Magnoliopsida</taxon>
        <taxon>eudicotyledons</taxon>
        <taxon>Gunneridae</taxon>
        <taxon>Pentapetalae</taxon>
        <taxon>rosids</taxon>
        <taxon>fabids</taxon>
        <taxon>Rosales</taxon>
        <taxon>Moraceae</taxon>
        <taxon>Moreae</taxon>
        <taxon>Morus</taxon>
    </lineage>
</organism>
<dbReference type="GO" id="GO:0003677">
    <property type="term" value="F:DNA binding"/>
    <property type="evidence" value="ECO:0007669"/>
    <property type="project" value="UniProtKB-KW"/>
</dbReference>
<dbReference type="Proteomes" id="UP000030645">
    <property type="component" value="Unassembled WGS sequence"/>
</dbReference>
<dbReference type="CDD" id="cd11454">
    <property type="entry name" value="bHLH_AtIND_like"/>
    <property type="match status" value="1"/>
</dbReference>
<dbReference type="STRING" id="981085.W9S998"/>
<evidence type="ECO:0000313" key="9">
    <source>
        <dbReference type="Proteomes" id="UP000030645"/>
    </source>
</evidence>
<dbReference type="InterPro" id="IPR011598">
    <property type="entry name" value="bHLH_dom"/>
</dbReference>
<dbReference type="EMBL" id="KE345919">
    <property type="protein sequence ID" value="EXC20666.1"/>
    <property type="molecule type" value="Genomic_DNA"/>
</dbReference>
<dbReference type="InterPro" id="IPR045843">
    <property type="entry name" value="IND-like"/>
</dbReference>
<dbReference type="FunFam" id="4.10.280.10:FF:000046">
    <property type="entry name" value="Transcription factor bHLH83"/>
    <property type="match status" value="1"/>
</dbReference>
<feature type="region of interest" description="Disordered" evidence="6">
    <location>
        <begin position="1"/>
        <end position="22"/>
    </location>
</feature>
<evidence type="ECO:0000256" key="2">
    <source>
        <dbReference type="ARBA" id="ARBA00023015"/>
    </source>
</evidence>
<evidence type="ECO:0000256" key="3">
    <source>
        <dbReference type="ARBA" id="ARBA00023125"/>
    </source>
</evidence>
<evidence type="ECO:0000259" key="7">
    <source>
        <dbReference type="PROSITE" id="PS50888"/>
    </source>
</evidence>
<dbReference type="SUPFAM" id="SSF47459">
    <property type="entry name" value="HLH, helix-loop-helix DNA-binding domain"/>
    <property type="match status" value="1"/>
</dbReference>
<evidence type="ECO:0000256" key="5">
    <source>
        <dbReference type="ARBA" id="ARBA00023242"/>
    </source>
</evidence>
<keyword evidence="3" id="KW-0238">DNA-binding</keyword>
<dbReference type="PANTHER" id="PTHR45914:SF59">
    <property type="entry name" value="TRANSCRIPTION FACTOR BHLH83-LIKE"/>
    <property type="match status" value="1"/>
</dbReference>
<dbReference type="Pfam" id="PF00010">
    <property type="entry name" value="HLH"/>
    <property type="match status" value="1"/>
</dbReference>
<keyword evidence="5" id="KW-0539">Nucleus</keyword>
<evidence type="ECO:0000256" key="6">
    <source>
        <dbReference type="SAM" id="MobiDB-lite"/>
    </source>
</evidence>
<gene>
    <name evidence="8" type="ORF">L484_027225</name>
</gene>
<dbReference type="Gene3D" id="4.10.280.10">
    <property type="entry name" value="Helix-loop-helix DNA-binding domain"/>
    <property type="match status" value="1"/>
</dbReference>
<sequence>MALAKERSIPHEIPSYNSAEDQRSTNINGVPLASINRLLDAHESVINFSSLILSSSSSSDQSFLSFEQKDHTQEYKYHSYDDHNRSRFSAGFNCFQTASDYASSKQGNHDPQYSGDHHAGSYAWLYSESTVTTDSFDESGTQDQSAGLINKRPHMGERTAEAVKKQCSSNNKKPKVHKSSPSKDPQSIAAKNRRERISERLKILQELIPNGSKVDLVTMLEKAIGYVKFLQLQVKVLATDEFWPVQGGKAPDISQVREAIDAMLSSQRDTSSSSH</sequence>
<evidence type="ECO:0000256" key="1">
    <source>
        <dbReference type="ARBA" id="ARBA00004123"/>
    </source>
</evidence>
<dbReference type="GO" id="GO:0003700">
    <property type="term" value="F:DNA-binding transcription factor activity"/>
    <property type="evidence" value="ECO:0007669"/>
    <property type="project" value="InterPro"/>
</dbReference>
<evidence type="ECO:0000256" key="4">
    <source>
        <dbReference type="ARBA" id="ARBA00023163"/>
    </source>
</evidence>
<proteinExistence type="predicted"/>
<dbReference type="OrthoDB" id="687495at2759"/>
<comment type="subcellular location">
    <subcellularLocation>
        <location evidence="1">Nucleus</location>
    </subcellularLocation>
</comment>
<keyword evidence="9" id="KW-1185">Reference proteome</keyword>
<feature type="compositionally biased region" description="Basic and acidic residues" evidence="6">
    <location>
        <begin position="1"/>
        <end position="10"/>
    </location>
</feature>
<feature type="compositionally biased region" description="Basic and acidic residues" evidence="6">
    <location>
        <begin position="154"/>
        <end position="164"/>
    </location>
</feature>
<name>W9S998_9ROSA</name>
<evidence type="ECO:0000313" key="8">
    <source>
        <dbReference type="EMBL" id="EXC20666.1"/>
    </source>
</evidence>
<dbReference type="KEGG" id="mnt:21409848"/>
<keyword evidence="2" id="KW-0805">Transcription regulation</keyword>
<feature type="domain" description="BHLH" evidence="7">
    <location>
        <begin position="181"/>
        <end position="230"/>
    </location>
</feature>
<feature type="compositionally biased region" description="Polar residues" evidence="6">
    <location>
        <begin position="135"/>
        <end position="147"/>
    </location>
</feature>
<dbReference type="PROSITE" id="PS50888">
    <property type="entry name" value="BHLH"/>
    <property type="match status" value="1"/>
</dbReference>
<reference evidence="9" key="1">
    <citation type="submission" date="2013-01" db="EMBL/GenBank/DDBJ databases">
        <title>Draft Genome Sequence of a Mulberry Tree, Morus notabilis C.K. Schneid.</title>
        <authorList>
            <person name="He N."/>
            <person name="Zhao S."/>
        </authorList>
    </citation>
    <scope>NUCLEOTIDE SEQUENCE</scope>
</reference>